<dbReference type="NCBIfam" id="TIGR01610">
    <property type="entry name" value="phage_O_Nterm"/>
    <property type="match status" value="1"/>
</dbReference>
<proteinExistence type="predicted"/>
<dbReference type="RefSeq" id="WP_148949048.1">
    <property type="nucleotide sequence ID" value="NZ_VTES01000001.1"/>
</dbReference>
<comment type="caution">
    <text evidence="3">The sequence shown here is derived from an EMBL/GenBank/DDBJ whole genome shotgun (WGS) entry which is preliminary data.</text>
</comment>
<evidence type="ECO:0000259" key="2">
    <source>
        <dbReference type="Pfam" id="PF04492"/>
    </source>
</evidence>
<evidence type="ECO:0000313" key="3">
    <source>
        <dbReference type="EMBL" id="TYS66346.1"/>
    </source>
</evidence>
<feature type="region of interest" description="Disordered" evidence="1">
    <location>
        <begin position="218"/>
        <end position="238"/>
    </location>
</feature>
<feature type="compositionally biased region" description="Polar residues" evidence="1">
    <location>
        <begin position="219"/>
        <end position="234"/>
    </location>
</feature>
<evidence type="ECO:0000256" key="1">
    <source>
        <dbReference type="SAM" id="MobiDB-lite"/>
    </source>
</evidence>
<dbReference type="EMBL" id="VTES01000001">
    <property type="protein sequence ID" value="TYS66346.1"/>
    <property type="molecule type" value="Genomic_DNA"/>
</dbReference>
<gene>
    <name evidence="3" type="ORF">FZD47_02335</name>
</gene>
<dbReference type="Proteomes" id="UP000323732">
    <property type="component" value="Unassembled WGS sequence"/>
</dbReference>
<reference evidence="3 4" key="1">
    <citation type="submission" date="2019-08" db="EMBL/GenBank/DDBJ databases">
        <title>Bacillus genomes from the desert of Cuatro Cienegas, Coahuila.</title>
        <authorList>
            <person name="Olmedo-Alvarez G."/>
        </authorList>
    </citation>
    <scope>NUCLEOTIDE SEQUENCE [LARGE SCALE GENOMIC DNA]</scope>
    <source>
        <strain evidence="3 4">CH37_1T</strain>
    </source>
</reference>
<organism evidence="3 4">
    <name type="scientific">Bacillus infantis</name>
    <dbReference type="NCBI Taxonomy" id="324767"/>
    <lineage>
        <taxon>Bacteria</taxon>
        <taxon>Bacillati</taxon>
        <taxon>Bacillota</taxon>
        <taxon>Bacilli</taxon>
        <taxon>Bacillales</taxon>
        <taxon>Bacillaceae</taxon>
        <taxon>Bacillus</taxon>
    </lineage>
</organism>
<feature type="region of interest" description="Disordered" evidence="1">
    <location>
        <begin position="105"/>
        <end position="125"/>
    </location>
</feature>
<evidence type="ECO:0000313" key="4">
    <source>
        <dbReference type="Proteomes" id="UP000323732"/>
    </source>
</evidence>
<protein>
    <submittedName>
        <fullName evidence="3">Replication protein</fullName>
    </submittedName>
</protein>
<dbReference type="GO" id="GO:0006260">
    <property type="term" value="P:DNA replication"/>
    <property type="evidence" value="ECO:0007669"/>
    <property type="project" value="InterPro"/>
</dbReference>
<feature type="domain" description="Bacteriophage lambda Replication protein O N-terminal" evidence="2">
    <location>
        <begin position="5"/>
        <end position="103"/>
    </location>
</feature>
<name>A0A5D4SWU7_9BACI</name>
<dbReference type="InterPro" id="IPR006497">
    <property type="entry name" value="Phage_lambda_VrpO_N"/>
</dbReference>
<dbReference type="Gene3D" id="1.10.10.10">
    <property type="entry name" value="Winged helix-like DNA-binding domain superfamily/Winged helix DNA-binding domain"/>
    <property type="match status" value="1"/>
</dbReference>
<dbReference type="Pfam" id="PF04492">
    <property type="entry name" value="Phage_rep_O"/>
    <property type="match status" value="1"/>
</dbReference>
<accession>A0A5D4SWU7</accession>
<sequence>MASPQLKNGFTRIANEILLQIMRVNLNGTQFRIVMAIWRYTYGYKGRKEHEMPLSLIASLINASKSQVNRELADLIERKIINSSGIGPSGGRILGFNKDYEKWDSESPGVPTAKAPKQTKKPAKPLKYDEENSYYKMAVYFHKRVAATAKESGVEHLIKRANLQTWADDFRKLIEIDKVTKQKAKEVMDWVTRDDFWKTNVLSARKLREKFGELAIKMTASQKPKQRQQVSLQQPDPRDKEIAFQRWIDEGNNPDAFDWSK</sequence>
<dbReference type="InterPro" id="IPR036388">
    <property type="entry name" value="WH-like_DNA-bd_sf"/>
</dbReference>
<dbReference type="AlphaFoldDB" id="A0A5D4SWU7"/>